<dbReference type="EMBL" id="JWIN03000007">
    <property type="protein sequence ID" value="KAB1276674.1"/>
    <property type="molecule type" value="Genomic_DNA"/>
</dbReference>
<comment type="caution">
    <text evidence="2">The sequence shown here is derived from an EMBL/GenBank/DDBJ whole genome shotgun (WGS) entry which is preliminary data.</text>
</comment>
<dbReference type="Proteomes" id="UP000299084">
    <property type="component" value="Unassembled WGS sequence"/>
</dbReference>
<gene>
    <name evidence="2" type="ORF">Cadr_000008556</name>
</gene>
<organism evidence="2 3">
    <name type="scientific">Camelus dromedarius</name>
    <name type="common">Dromedary</name>
    <name type="synonym">Arabian camel</name>
    <dbReference type="NCBI Taxonomy" id="9838"/>
    <lineage>
        <taxon>Eukaryota</taxon>
        <taxon>Metazoa</taxon>
        <taxon>Chordata</taxon>
        <taxon>Craniata</taxon>
        <taxon>Vertebrata</taxon>
        <taxon>Euteleostomi</taxon>
        <taxon>Mammalia</taxon>
        <taxon>Eutheria</taxon>
        <taxon>Laurasiatheria</taxon>
        <taxon>Artiodactyla</taxon>
        <taxon>Tylopoda</taxon>
        <taxon>Camelidae</taxon>
        <taxon>Camelus</taxon>
    </lineage>
</organism>
<evidence type="ECO:0000256" key="1">
    <source>
        <dbReference type="SAM" id="MobiDB-lite"/>
    </source>
</evidence>
<feature type="non-terminal residue" evidence="2">
    <location>
        <position position="1"/>
    </location>
</feature>
<sequence>AIRVLSPNQSLHFAQCLHFLQQRNHRSSSSLGQADPGWTLCPVWGRLSADLAGQRAHHPPDLAGRPPPPAHVLLPLPPLRSGHLLHHQRGPPDAGALPPGEEDHLLHPTGTQHFSL</sequence>
<accession>A0A5N4E091</accession>
<evidence type="ECO:0000313" key="2">
    <source>
        <dbReference type="EMBL" id="KAB1276674.1"/>
    </source>
</evidence>
<proteinExistence type="predicted"/>
<keyword evidence="3" id="KW-1185">Reference proteome</keyword>
<dbReference type="AlphaFoldDB" id="A0A5N4E091"/>
<name>A0A5N4E091_CAMDR</name>
<protein>
    <submittedName>
        <fullName evidence="2">Uncharacterized protein</fullName>
    </submittedName>
</protein>
<feature type="non-terminal residue" evidence="2">
    <location>
        <position position="116"/>
    </location>
</feature>
<feature type="compositionally biased region" description="Pro residues" evidence="1">
    <location>
        <begin position="65"/>
        <end position="78"/>
    </location>
</feature>
<evidence type="ECO:0000313" key="3">
    <source>
        <dbReference type="Proteomes" id="UP000299084"/>
    </source>
</evidence>
<reference evidence="2 3" key="1">
    <citation type="journal article" date="2019" name="Mol. Ecol. Resour.">
        <title>Improving Illumina assemblies with Hi-C and long reads: an example with the North African dromedary.</title>
        <authorList>
            <person name="Elbers J.P."/>
            <person name="Rogers M.F."/>
            <person name="Perelman P.L."/>
            <person name="Proskuryakova A.A."/>
            <person name="Serdyukova N.A."/>
            <person name="Johnson W.E."/>
            <person name="Horin P."/>
            <person name="Corander J."/>
            <person name="Murphy D."/>
            <person name="Burger P.A."/>
        </authorList>
    </citation>
    <scope>NUCLEOTIDE SEQUENCE [LARGE SCALE GENOMIC DNA]</scope>
    <source>
        <strain evidence="2">Drom800</strain>
        <tissue evidence="2">Blood</tissue>
    </source>
</reference>
<feature type="region of interest" description="Disordered" evidence="1">
    <location>
        <begin position="52"/>
        <end position="116"/>
    </location>
</feature>